<protein>
    <recommendedName>
        <fullName evidence="5">Fringe</fullName>
    </recommendedName>
</protein>
<comment type="caution">
    <text evidence="3">The sequence shown here is derived from an EMBL/GenBank/DDBJ whole genome shotgun (WGS) entry which is preliminary data.</text>
</comment>
<reference evidence="3 4" key="1">
    <citation type="submission" date="2021-07" db="EMBL/GenBank/DDBJ databases">
        <title>The Aristolochia fimbriata genome: insights into angiosperm evolution, floral development and chemical biosynthesis.</title>
        <authorList>
            <person name="Jiao Y."/>
        </authorList>
    </citation>
    <scope>NUCLEOTIDE SEQUENCE [LARGE SCALE GENOMIC DNA]</scope>
    <source>
        <strain evidence="3">IBCAS-2021</strain>
        <tissue evidence="3">Leaf</tissue>
    </source>
</reference>
<evidence type="ECO:0000313" key="4">
    <source>
        <dbReference type="Proteomes" id="UP000825729"/>
    </source>
</evidence>
<keyword evidence="4" id="KW-1185">Reference proteome</keyword>
<dbReference type="PANTHER" id="PTHR10811">
    <property type="entry name" value="FRINGE-RELATED"/>
    <property type="match status" value="1"/>
</dbReference>
<keyword evidence="2" id="KW-1133">Transmembrane helix</keyword>
<organism evidence="3 4">
    <name type="scientific">Aristolochia fimbriata</name>
    <name type="common">White veined hardy Dutchman's pipe vine</name>
    <dbReference type="NCBI Taxonomy" id="158543"/>
    <lineage>
        <taxon>Eukaryota</taxon>
        <taxon>Viridiplantae</taxon>
        <taxon>Streptophyta</taxon>
        <taxon>Embryophyta</taxon>
        <taxon>Tracheophyta</taxon>
        <taxon>Spermatophyta</taxon>
        <taxon>Magnoliopsida</taxon>
        <taxon>Magnoliidae</taxon>
        <taxon>Piperales</taxon>
        <taxon>Aristolochiaceae</taxon>
        <taxon>Aristolochia</taxon>
    </lineage>
</organism>
<gene>
    <name evidence="3" type="ORF">H6P81_006690</name>
</gene>
<feature type="compositionally biased region" description="Basic and acidic residues" evidence="1">
    <location>
        <begin position="52"/>
        <end position="63"/>
    </location>
</feature>
<evidence type="ECO:0008006" key="5">
    <source>
        <dbReference type="Google" id="ProtNLM"/>
    </source>
</evidence>
<evidence type="ECO:0000256" key="1">
    <source>
        <dbReference type="SAM" id="MobiDB-lite"/>
    </source>
</evidence>
<accession>A0AAV7EZ96</accession>
<dbReference type="FunFam" id="3.90.550.50:FF:000006">
    <property type="entry name" value="Fringe-related protein-like"/>
    <property type="match status" value="1"/>
</dbReference>
<dbReference type="AlphaFoldDB" id="A0AAV7EZ96"/>
<evidence type="ECO:0000313" key="3">
    <source>
        <dbReference type="EMBL" id="KAG9453786.1"/>
    </source>
</evidence>
<keyword evidence="2" id="KW-0472">Membrane</keyword>
<dbReference type="InterPro" id="IPR006740">
    <property type="entry name" value="DUF604"/>
</dbReference>
<evidence type="ECO:0000256" key="2">
    <source>
        <dbReference type="SAM" id="Phobius"/>
    </source>
</evidence>
<feature type="transmembrane region" description="Helical" evidence="2">
    <location>
        <begin position="12"/>
        <end position="34"/>
    </location>
</feature>
<feature type="region of interest" description="Disordered" evidence="1">
    <location>
        <begin position="52"/>
        <end position="73"/>
    </location>
</feature>
<dbReference type="Gene3D" id="3.90.550.50">
    <property type="match status" value="1"/>
</dbReference>
<dbReference type="EMBL" id="JAINDJ010000003">
    <property type="protein sequence ID" value="KAG9453786.1"/>
    <property type="molecule type" value="Genomic_DNA"/>
</dbReference>
<proteinExistence type="predicted"/>
<dbReference type="Pfam" id="PF04646">
    <property type="entry name" value="DUF604"/>
    <property type="match status" value="1"/>
</dbReference>
<name>A0AAV7EZ96_ARIFI</name>
<keyword evidence="2" id="KW-0812">Transmembrane</keyword>
<sequence>MPKHSLGLCHGNFMNFSFLIISLIFIFLSSSLLLTNNDFFCSSTLSADPHTVSEAEMNHEPSEKRKRTSPRSQPFRFDTQLKHVVFAIAASSTQWQQRKHYIKQWWRPRSTRAVVWLDKPVRNSRNEALPAIRISRDTKRLHYSNPSGKRSALSLSRIVSETVRLKWRDVRWIVMGDDDTVFILENLVNLLAKYDHTQYYYIGSNSESHAKNIRFSYQMAYGGGGFAISYPLAIELEKMQDRCLQRYSALYGSDDRVQACLAEIGVPLTREPGFHQYDVYGNLLGLLAAHPVTPLISLHNLDFVEPIFPGMSRSQAIQRLFQSVAVDASSVLQQSICYDRERQWTISVSWGYVVQIIRGLISARELEMPSRTFLNWHKRADYMGYAFNTRPVAKEPCQTPFIFYLKSVRYDKSKRRTISVYVRQRARYPRCRWKMSSPLTIDTIIVLKKQDPLRWQKSPRKDCCRILPSKRKTVMYLSVDKCHDDLVLSV</sequence>
<dbReference type="Proteomes" id="UP000825729">
    <property type="component" value="Unassembled WGS sequence"/>
</dbReference>